<dbReference type="EMBL" id="JBBMFF010000002">
    <property type="protein sequence ID" value="MEQ2509638.1"/>
    <property type="molecule type" value="Genomic_DNA"/>
</dbReference>
<sequence>MKKLVSLLTVFALVLLSACAWWSEPDPDNMRDETLWALSSPETLQTVFPDTAATGEEQDGLLPVGTVNYESRVEDGEATCTVTLHIGGRDYPCTVEGSVVTDKLNDTYTCTQGMLTGTMEADGTQWTVTGLLREFNTTSRIMLSLEFLPAEYDPDATPAWLVIGPDVTTGELREAYEAYYGVAEGE</sequence>
<feature type="chain" id="PRO_5045059639" description="Lipoprotein" evidence="1">
    <location>
        <begin position="23"/>
        <end position="186"/>
    </location>
</feature>
<protein>
    <recommendedName>
        <fullName evidence="4">Lipoprotein</fullName>
    </recommendedName>
</protein>
<keyword evidence="1" id="KW-0732">Signal</keyword>
<evidence type="ECO:0000256" key="1">
    <source>
        <dbReference type="SAM" id="SignalP"/>
    </source>
</evidence>
<dbReference type="Proteomes" id="UP001491552">
    <property type="component" value="Unassembled WGS sequence"/>
</dbReference>
<organism evidence="2 3">
    <name type="scientific">Faecousia intestinalis</name>
    <dbReference type="NCBI Taxonomy" id="3133167"/>
    <lineage>
        <taxon>Bacteria</taxon>
        <taxon>Bacillati</taxon>
        <taxon>Bacillota</taxon>
        <taxon>Clostridia</taxon>
        <taxon>Eubacteriales</taxon>
        <taxon>Oscillospiraceae</taxon>
        <taxon>Faecousia</taxon>
    </lineage>
</organism>
<reference evidence="2 3" key="1">
    <citation type="submission" date="2024-03" db="EMBL/GenBank/DDBJ databases">
        <title>Human intestinal bacterial collection.</title>
        <authorList>
            <person name="Pauvert C."/>
            <person name="Hitch T.C.A."/>
            <person name="Clavel T."/>
        </authorList>
    </citation>
    <scope>NUCLEOTIDE SEQUENCE [LARGE SCALE GENOMIC DNA]</scope>
    <source>
        <strain evidence="2 3">CLA-AA-H192</strain>
    </source>
</reference>
<proteinExistence type="predicted"/>
<dbReference type="PROSITE" id="PS51257">
    <property type="entry name" value="PROKAR_LIPOPROTEIN"/>
    <property type="match status" value="1"/>
</dbReference>
<evidence type="ECO:0008006" key="4">
    <source>
        <dbReference type="Google" id="ProtNLM"/>
    </source>
</evidence>
<dbReference type="RefSeq" id="WP_349134357.1">
    <property type="nucleotide sequence ID" value="NZ_JBBMFF010000002.1"/>
</dbReference>
<evidence type="ECO:0000313" key="2">
    <source>
        <dbReference type="EMBL" id="MEQ2509638.1"/>
    </source>
</evidence>
<keyword evidence="3" id="KW-1185">Reference proteome</keyword>
<comment type="caution">
    <text evidence="2">The sequence shown here is derived from an EMBL/GenBank/DDBJ whole genome shotgun (WGS) entry which is preliminary data.</text>
</comment>
<gene>
    <name evidence="2" type="ORF">WMO66_00010</name>
</gene>
<evidence type="ECO:0000313" key="3">
    <source>
        <dbReference type="Proteomes" id="UP001491552"/>
    </source>
</evidence>
<feature type="signal peptide" evidence="1">
    <location>
        <begin position="1"/>
        <end position="22"/>
    </location>
</feature>
<name>A0ABV1G2K9_9FIRM</name>
<accession>A0ABV1G2K9</accession>